<dbReference type="GO" id="GO:0003963">
    <property type="term" value="F:RNA-3'-phosphate cyclase activity"/>
    <property type="evidence" value="ECO:0007669"/>
    <property type="project" value="TreeGrafter"/>
</dbReference>
<keyword evidence="3" id="KW-1185">Reference proteome</keyword>
<dbReference type="Gene3D" id="3.30.360.20">
    <property type="entry name" value="RNA 3'-terminal phosphate cyclase, insert domain"/>
    <property type="match status" value="1"/>
</dbReference>
<evidence type="ECO:0000313" key="2">
    <source>
        <dbReference type="EMBL" id="KAF3768551.1"/>
    </source>
</evidence>
<dbReference type="GeneID" id="63837283"/>
<dbReference type="PANTHER" id="PTHR11096">
    <property type="entry name" value="RNA 3' TERMINAL PHOSPHATE CYCLASE"/>
    <property type="match status" value="1"/>
</dbReference>
<reference evidence="2" key="1">
    <citation type="journal article" date="2020" name="Phytopathology">
        <title>Genome sequence of the chestnut blight fungus Cryphonectria parasitica EP155: A fundamental resource for an archetypical invasive plant pathogen.</title>
        <authorList>
            <person name="Crouch J.A."/>
            <person name="Dawe A."/>
            <person name="Aerts A."/>
            <person name="Barry K."/>
            <person name="Churchill A.C.L."/>
            <person name="Grimwood J."/>
            <person name="Hillman B."/>
            <person name="Milgroom M.G."/>
            <person name="Pangilinan J."/>
            <person name="Smith M."/>
            <person name="Salamov A."/>
            <person name="Schmutz J."/>
            <person name="Yadav J."/>
            <person name="Grigoriev I.V."/>
            <person name="Nuss D."/>
        </authorList>
    </citation>
    <scope>NUCLEOTIDE SEQUENCE</scope>
    <source>
        <strain evidence="2">EP155</strain>
    </source>
</reference>
<gene>
    <name evidence="2" type="ORF">M406DRAFT_326982</name>
</gene>
<organism evidence="2 3">
    <name type="scientific">Cryphonectria parasitica (strain ATCC 38755 / EP155)</name>
    <dbReference type="NCBI Taxonomy" id="660469"/>
    <lineage>
        <taxon>Eukaryota</taxon>
        <taxon>Fungi</taxon>
        <taxon>Dikarya</taxon>
        <taxon>Ascomycota</taxon>
        <taxon>Pezizomycotina</taxon>
        <taxon>Sordariomycetes</taxon>
        <taxon>Sordariomycetidae</taxon>
        <taxon>Diaporthales</taxon>
        <taxon>Cryphonectriaceae</taxon>
        <taxon>Cryphonectria-Endothia species complex</taxon>
        <taxon>Cryphonectria</taxon>
    </lineage>
</organism>
<proteinExistence type="predicted"/>
<protein>
    <submittedName>
        <fullName evidence="2">EPT/RTPC-like protein</fullName>
    </submittedName>
</protein>
<dbReference type="Pfam" id="PF01137">
    <property type="entry name" value="RTC"/>
    <property type="match status" value="1"/>
</dbReference>
<dbReference type="GO" id="GO:0005634">
    <property type="term" value="C:nucleus"/>
    <property type="evidence" value="ECO:0007669"/>
    <property type="project" value="TreeGrafter"/>
</dbReference>
<accession>A0A9P4Y8Q7</accession>
<dbReference type="InterPro" id="IPR036553">
    <property type="entry name" value="RPTC_insert"/>
</dbReference>
<dbReference type="AlphaFoldDB" id="A0A9P4Y8Q7"/>
<name>A0A9P4Y8Q7_CRYP1</name>
<dbReference type="InterPro" id="IPR023797">
    <property type="entry name" value="RNA3'_phos_cyclase_dom"/>
</dbReference>
<dbReference type="RefSeq" id="XP_040779512.1">
    <property type="nucleotide sequence ID" value="XM_040920154.1"/>
</dbReference>
<dbReference type="PANTHER" id="PTHR11096:SF0">
    <property type="entry name" value="RNA 3'-TERMINAL PHOSPHATE CYCLASE"/>
    <property type="match status" value="1"/>
</dbReference>
<evidence type="ECO:0000313" key="3">
    <source>
        <dbReference type="Proteomes" id="UP000803844"/>
    </source>
</evidence>
<dbReference type="OrthoDB" id="25029at2759"/>
<feature type="domain" description="RNA 3'-terminal phosphate cyclase" evidence="1">
    <location>
        <begin position="19"/>
        <end position="377"/>
    </location>
</feature>
<dbReference type="InterPro" id="IPR037136">
    <property type="entry name" value="RNA3'_phos_cyclase_dom_sf"/>
</dbReference>
<dbReference type="EMBL" id="MU032345">
    <property type="protein sequence ID" value="KAF3768551.1"/>
    <property type="molecule type" value="Genomic_DNA"/>
</dbReference>
<dbReference type="Gene3D" id="3.65.10.20">
    <property type="entry name" value="RNA 3'-terminal phosphate cyclase domain"/>
    <property type="match status" value="1"/>
</dbReference>
<sequence>MVHAVDAKETILVSAADDENNGQTVRILITLSAMTTTPVKIVDIRSMKKNPGMTPALVAIVKWFAGVTEAEVEGNKSGNEILTFRPKCLPSTKLFKKELKINSGSMTASSVIFFQTVLPLLLFVGGKAKTTMPIELSIDGATNCLDAPSYEYLDQVFLPALEKYFGIKVTSKMVRRGWAQMTPDPKTVQKGKVTFKFHPLEWGSTLKPCQGVQLCDEDEDKLGGCPDVGYRPKFLNTTIGNVAVTMITPVGFHEPLKDALIEDIENRFPGAELSFKCEDSGHSDRFYVLVVAKSEYCQWARDITTCKRLKDAHIGSMSKEVSSQLAKDLEDEVGGEHGDCPVDSFLQDQLVIFQALADGRTCFPRNRKDESTESALKNLHPDFPLNEDLVKKLPIKTGASNDSMHTHLARYAAKLMLPKANFYNDGKVCIGAAVQVATKN</sequence>
<dbReference type="InterPro" id="IPR000228">
    <property type="entry name" value="RNA3'_term_phos_cyc"/>
</dbReference>
<evidence type="ECO:0000259" key="1">
    <source>
        <dbReference type="Pfam" id="PF01137"/>
    </source>
</evidence>
<dbReference type="Proteomes" id="UP000803844">
    <property type="component" value="Unassembled WGS sequence"/>
</dbReference>
<dbReference type="InterPro" id="IPR013792">
    <property type="entry name" value="RNA3'P_cycl/enolpyr_Trfase_a/b"/>
</dbReference>
<dbReference type="SUPFAM" id="SSF55205">
    <property type="entry name" value="EPT/RTPC-like"/>
    <property type="match status" value="1"/>
</dbReference>
<dbReference type="GO" id="GO:0006396">
    <property type="term" value="P:RNA processing"/>
    <property type="evidence" value="ECO:0007669"/>
    <property type="project" value="InterPro"/>
</dbReference>
<comment type="caution">
    <text evidence="2">The sequence shown here is derived from an EMBL/GenBank/DDBJ whole genome shotgun (WGS) entry which is preliminary data.</text>
</comment>